<gene>
    <name evidence="1" type="ORF">C4D60_Mb02t21850</name>
</gene>
<comment type="caution">
    <text evidence="1">The sequence shown here is derived from an EMBL/GenBank/DDBJ whole genome shotgun (WGS) entry which is preliminary data.</text>
</comment>
<name>A0A4S8ICH0_MUSBA</name>
<organism evidence="1 2">
    <name type="scientific">Musa balbisiana</name>
    <name type="common">Banana</name>
    <dbReference type="NCBI Taxonomy" id="52838"/>
    <lineage>
        <taxon>Eukaryota</taxon>
        <taxon>Viridiplantae</taxon>
        <taxon>Streptophyta</taxon>
        <taxon>Embryophyta</taxon>
        <taxon>Tracheophyta</taxon>
        <taxon>Spermatophyta</taxon>
        <taxon>Magnoliopsida</taxon>
        <taxon>Liliopsida</taxon>
        <taxon>Zingiberales</taxon>
        <taxon>Musaceae</taxon>
        <taxon>Musa</taxon>
    </lineage>
</organism>
<proteinExistence type="predicted"/>
<dbReference type="Proteomes" id="UP000317650">
    <property type="component" value="Chromosome 2"/>
</dbReference>
<sequence>MRLRLAEECGRHTPYYASKSAAAYCARPQVCAGKSTICFDFYFRSGSTSASSNREMGIRMAKVEDKLGKKYGGSFLSYLPSS</sequence>
<protein>
    <submittedName>
        <fullName evidence="1">Uncharacterized protein</fullName>
    </submittedName>
</protein>
<dbReference type="AlphaFoldDB" id="A0A4S8ICH0"/>
<reference evidence="1 2" key="1">
    <citation type="journal article" date="2019" name="Nat. Plants">
        <title>Genome sequencing of Musa balbisiana reveals subgenome evolution and function divergence in polyploid bananas.</title>
        <authorList>
            <person name="Yao X."/>
        </authorList>
    </citation>
    <scope>NUCLEOTIDE SEQUENCE [LARGE SCALE GENOMIC DNA]</scope>
    <source>
        <strain evidence="2">cv. DH-PKW</strain>
        <tissue evidence="1">Leaves</tissue>
    </source>
</reference>
<keyword evidence="2" id="KW-1185">Reference proteome</keyword>
<evidence type="ECO:0000313" key="1">
    <source>
        <dbReference type="EMBL" id="THU45805.1"/>
    </source>
</evidence>
<accession>A0A4S8ICH0</accession>
<evidence type="ECO:0000313" key="2">
    <source>
        <dbReference type="Proteomes" id="UP000317650"/>
    </source>
</evidence>
<dbReference type="EMBL" id="PYDT01000011">
    <property type="protein sequence ID" value="THU45805.1"/>
    <property type="molecule type" value="Genomic_DNA"/>
</dbReference>